<dbReference type="GO" id="GO:0005524">
    <property type="term" value="F:ATP binding"/>
    <property type="evidence" value="ECO:0007669"/>
    <property type="project" value="InterPro"/>
</dbReference>
<keyword evidence="2" id="KW-0808">Transferase</keyword>
<organism evidence="2 3">
    <name type="scientific">Coemansia guatemalensis</name>
    <dbReference type="NCBI Taxonomy" id="2761395"/>
    <lineage>
        <taxon>Eukaryota</taxon>
        <taxon>Fungi</taxon>
        <taxon>Fungi incertae sedis</taxon>
        <taxon>Zoopagomycota</taxon>
        <taxon>Kickxellomycotina</taxon>
        <taxon>Kickxellomycetes</taxon>
        <taxon>Kickxellales</taxon>
        <taxon>Kickxellaceae</taxon>
        <taxon>Coemansia</taxon>
    </lineage>
</organism>
<gene>
    <name evidence="2" type="primary">CDKL4</name>
    <name evidence="2" type="ORF">H4R20_001180</name>
</gene>
<sequence length="406" mass="45869">MDLTHDPSDQIMAKARILNTRIGSPSALEIAKRIPHQIYARHRSAYLFDTEHSIHGRVVLKLSWTPIDRLPEGAVYDLLASTDIENIPKIYDRGLLKDNFFGHRLEYLVIEHCGIPIDKHFEDIRTQDNSSTRAEKETEWILPQVASCLIQALGHGILHRDMSLGNITLCKGQVKVIDWGYAKVLGTTDLDIDKIAIRWHFDKEMVLENEAKHDPLTGTWPYMSIQVLFGSPKRDIMDDLESLFYVFLDALWRLYSSSSSDYTSPDPRLGFQFHDKKSLAATRAGILGSKAKYPQFFGFNSCCRNIPDILDALYECLFYSDDRYIGPILVHDPHYKRAIDNRLASKFLNAAAIATLDKYQGIGNTESTDLPDVSNVQAHTLADTATEDKVANRTAANDVNGNIETV</sequence>
<accession>A0A9W8LW79</accession>
<protein>
    <submittedName>
        <fullName evidence="2">Cyclin-dependent kinase-like 4</fullName>
        <ecNumber evidence="2">2.7.11.22</ecNumber>
    </submittedName>
</protein>
<dbReference type="EC" id="2.7.11.22" evidence="2"/>
<dbReference type="InterPro" id="IPR050235">
    <property type="entry name" value="CK1_Ser-Thr_kinase"/>
</dbReference>
<keyword evidence="2" id="KW-0418">Kinase</keyword>
<proteinExistence type="predicted"/>
<reference evidence="2" key="1">
    <citation type="submission" date="2022-07" db="EMBL/GenBank/DDBJ databases">
        <title>Phylogenomic reconstructions and comparative analyses of Kickxellomycotina fungi.</title>
        <authorList>
            <person name="Reynolds N.K."/>
            <person name="Stajich J.E."/>
            <person name="Barry K."/>
            <person name="Grigoriev I.V."/>
            <person name="Crous P."/>
            <person name="Smith M.E."/>
        </authorList>
    </citation>
    <scope>NUCLEOTIDE SEQUENCE</scope>
    <source>
        <strain evidence="2">NRRL 1565</strain>
    </source>
</reference>
<evidence type="ECO:0000313" key="2">
    <source>
        <dbReference type="EMBL" id="KAJ2807670.1"/>
    </source>
</evidence>
<evidence type="ECO:0000259" key="1">
    <source>
        <dbReference type="PROSITE" id="PS50011"/>
    </source>
</evidence>
<name>A0A9W8LW79_9FUNG</name>
<comment type="caution">
    <text evidence="2">The sequence shown here is derived from an EMBL/GenBank/DDBJ whole genome shotgun (WGS) entry which is preliminary data.</text>
</comment>
<dbReference type="PROSITE" id="PS50011">
    <property type="entry name" value="PROTEIN_KINASE_DOM"/>
    <property type="match status" value="1"/>
</dbReference>
<dbReference type="EMBL" id="JANBUO010000092">
    <property type="protein sequence ID" value="KAJ2807670.1"/>
    <property type="molecule type" value="Genomic_DNA"/>
</dbReference>
<dbReference type="Pfam" id="PF17667">
    <property type="entry name" value="Pkinase_fungal"/>
    <property type="match status" value="1"/>
</dbReference>
<dbReference type="InterPro" id="IPR000719">
    <property type="entry name" value="Prot_kinase_dom"/>
</dbReference>
<dbReference type="InterPro" id="IPR040976">
    <property type="entry name" value="Pkinase_fungal"/>
</dbReference>
<dbReference type="SUPFAM" id="SSF56112">
    <property type="entry name" value="Protein kinase-like (PK-like)"/>
    <property type="match status" value="1"/>
</dbReference>
<feature type="domain" description="Protein kinase" evidence="1">
    <location>
        <begin position="1"/>
        <end position="348"/>
    </location>
</feature>
<dbReference type="SMART" id="SM00220">
    <property type="entry name" value="S_TKc"/>
    <property type="match status" value="1"/>
</dbReference>
<dbReference type="AlphaFoldDB" id="A0A9W8LW79"/>
<dbReference type="Gene3D" id="1.10.510.10">
    <property type="entry name" value="Transferase(Phosphotransferase) domain 1"/>
    <property type="match status" value="1"/>
</dbReference>
<keyword evidence="3" id="KW-1185">Reference proteome</keyword>
<dbReference type="Proteomes" id="UP001140094">
    <property type="component" value="Unassembled WGS sequence"/>
</dbReference>
<evidence type="ECO:0000313" key="3">
    <source>
        <dbReference type="Proteomes" id="UP001140094"/>
    </source>
</evidence>
<dbReference type="GO" id="GO:0004693">
    <property type="term" value="F:cyclin-dependent protein serine/threonine kinase activity"/>
    <property type="evidence" value="ECO:0007669"/>
    <property type="project" value="UniProtKB-EC"/>
</dbReference>
<dbReference type="PANTHER" id="PTHR11909">
    <property type="entry name" value="CASEIN KINASE-RELATED"/>
    <property type="match status" value="1"/>
</dbReference>
<dbReference type="InterPro" id="IPR011009">
    <property type="entry name" value="Kinase-like_dom_sf"/>
</dbReference>
<dbReference type="OrthoDB" id="5592585at2759"/>